<dbReference type="Proteomes" id="UP000565711">
    <property type="component" value="Unassembled WGS sequence"/>
</dbReference>
<keyword evidence="3" id="KW-1185">Reference proteome</keyword>
<dbReference type="EMBL" id="JAAXOP010000007">
    <property type="protein sequence ID" value="NKY51457.1"/>
    <property type="molecule type" value="Genomic_DNA"/>
</dbReference>
<keyword evidence="1" id="KW-0472">Membrane</keyword>
<comment type="caution">
    <text evidence="2">The sequence shown here is derived from an EMBL/GenBank/DDBJ whole genome shotgun (WGS) entry which is preliminary data.</text>
</comment>
<protein>
    <submittedName>
        <fullName evidence="2">DUF4203 domain-containing protein</fullName>
    </submittedName>
</protein>
<evidence type="ECO:0000313" key="3">
    <source>
        <dbReference type="Proteomes" id="UP000565711"/>
    </source>
</evidence>
<feature type="transmembrane region" description="Helical" evidence="1">
    <location>
        <begin position="158"/>
        <end position="174"/>
    </location>
</feature>
<feature type="transmembrane region" description="Helical" evidence="1">
    <location>
        <begin position="44"/>
        <end position="61"/>
    </location>
</feature>
<sequence>MSGIVVVLVGALLCFYGIRSVHLGVLAIGFGIGWLIADLFNPSFWVLVLFGLIGAVSSWVVTTLVFKFAAYVIGGLTGAMAGAKLAAVLQPGDKNWALSLIVILAVCVAGAFLADRFRARALLWLTSIGGASMMLSGLGRMSDHLAFLRFPDTGWQEVFAAVAWIALSAAGWIVQRHLFADKLEIRHLAVGGDGAAGDVAGRK</sequence>
<organism evidence="2 3">
    <name type="scientific">Nocardia vermiculata</name>
    <dbReference type="NCBI Taxonomy" id="257274"/>
    <lineage>
        <taxon>Bacteria</taxon>
        <taxon>Bacillati</taxon>
        <taxon>Actinomycetota</taxon>
        <taxon>Actinomycetes</taxon>
        <taxon>Mycobacteriales</taxon>
        <taxon>Nocardiaceae</taxon>
        <taxon>Nocardia</taxon>
    </lineage>
</organism>
<gene>
    <name evidence="2" type="ORF">HGA08_14630</name>
</gene>
<feature type="transmembrane region" description="Helical" evidence="1">
    <location>
        <begin position="96"/>
        <end position="114"/>
    </location>
</feature>
<feature type="transmembrane region" description="Helical" evidence="1">
    <location>
        <begin position="68"/>
        <end position="90"/>
    </location>
</feature>
<dbReference type="RefSeq" id="WP_067881954.1">
    <property type="nucleotide sequence ID" value="NZ_JAAXOP010000007.1"/>
</dbReference>
<evidence type="ECO:0000313" key="2">
    <source>
        <dbReference type="EMBL" id="NKY51457.1"/>
    </source>
</evidence>
<feature type="transmembrane region" description="Helical" evidence="1">
    <location>
        <begin position="121"/>
        <end position="138"/>
    </location>
</feature>
<accession>A0A846XXX0</accession>
<evidence type="ECO:0000256" key="1">
    <source>
        <dbReference type="SAM" id="Phobius"/>
    </source>
</evidence>
<name>A0A846XXX0_9NOCA</name>
<proteinExistence type="predicted"/>
<keyword evidence="1" id="KW-1133">Transmembrane helix</keyword>
<keyword evidence="1" id="KW-0812">Transmembrane</keyword>
<reference evidence="2 3" key="1">
    <citation type="submission" date="2020-04" db="EMBL/GenBank/DDBJ databases">
        <title>MicrobeNet Type strains.</title>
        <authorList>
            <person name="Nicholson A.C."/>
        </authorList>
    </citation>
    <scope>NUCLEOTIDE SEQUENCE [LARGE SCALE GENOMIC DNA]</scope>
    <source>
        <strain evidence="2 3">JCM 12354</strain>
    </source>
</reference>
<dbReference type="AlphaFoldDB" id="A0A846XXX0"/>